<dbReference type="Proteomes" id="UP000320762">
    <property type="component" value="Unassembled WGS sequence"/>
</dbReference>
<accession>A0A550CD27</accession>
<keyword evidence="4 8" id="KW-0689">Ribosomal protein</keyword>
<dbReference type="Gene3D" id="2.40.30.10">
    <property type="entry name" value="Translation factors"/>
    <property type="match status" value="1"/>
</dbReference>
<feature type="region of interest" description="Disordered" evidence="9">
    <location>
        <begin position="198"/>
        <end position="223"/>
    </location>
</feature>
<dbReference type="PROSITE" id="PS00474">
    <property type="entry name" value="RIBOSOMAL_L3"/>
    <property type="match status" value="1"/>
</dbReference>
<evidence type="ECO:0000256" key="2">
    <source>
        <dbReference type="ARBA" id="ARBA00006540"/>
    </source>
</evidence>
<dbReference type="SUPFAM" id="SSF50447">
    <property type="entry name" value="Translation proteins"/>
    <property type="match status" value="1"/>
</dbReference>
<evidence type="ECO:0000313" key="11">
    <source>
        <dbReference type="Proteomes" id="UP000320762"/>
    </source>
</evidence>
<evidence type="ECO:0000256" key="8">
    <source>
        <dbReference type="RuleBase" id="RU003905"/>
    </source>
</evidence>
<evidence type="ECO:0000256" key="5">
    <source>
        <dbReference type="ARBA" id="ARBA00023128"/>
    </source>
</evidence>
<comment type="caution">
    <text evidence="10">The sequence shown here is derived from an EMBL/GenBank/DDBJ whole genome shotgun (WGS) entry which is preliminary data.</text>
</comment>
<evidence type="ECO:0000256" key="6">
    <source>
        <dbReference type="ARBA" id="ARBA00023274"/>
    </source>
</evidence>
<dbReference type="PANTHER" id="PTHR11229">
    <property type="entry name" value="50S RIBOSOMAL PROTEIN L3"/>
    <property type="match status" value="1"/>
</dbReference>
<gene>
    <name evidence="10" type="ORF">BD626DRAFT_498128</name>
</gene>
<keyword evidence="11" id="KW-1185">Reference proteome</keyword>
<reference evidence="10 11" key="1">
    <citation type="journal article" date="2019" name="New Phytol.">
        <title>Comparative genomics reveals unique wood-decay strategies and fruiting body development in the Schizophyllaceae.</title>
        <authorList>
            <person name="Almasi E."/>
            <person name="Sahu N."/>
            <person name="Krizsan K."/>
            <person name="Balint B."/>
            <person name="Kovacs G.M."/>
            <person name="Kiss B."/>
            <person name="Cseklye J."/>
            <person name="Drula E."/>
            <person name="Henrissat B."/>
            <person name="Nagy I."/>
            <person name="Chovatia M."/>
            <person name="Adam C."/>
            <person name="LaButti K."/>
            <person name="Lipzen A."/>
            <person name="Riley R."/>
            <person name="Grigoriev I.V."/>
            <person name="Nagy L.G."/>
        </authorList>
    </citation>
    <scope>NUCLEOTIDE SEQUENCE [LARGE SCALE GENOMIC DNA]</scope>
    <source>
        <strain evidence="10 11">NL-1724</strain>
    </source>
</reference>
<dbReference type="InterPro" id="IPR000597">
    <property type="entry name" value="Ribosomal_uL3"/>
</dbReference>
<keyword evidence="6 8" id="KW-0687">Ribonucleoprotein</keyword>
<dbReference type="Gene3D" id="3.30.160.810">
    <property type="match status" value="1"/>
</dbReference>
<evidence type="ECO:0000313" key="10">
    <source>
        <dbReference type="EMBL" id="TRM62684.1"/>
    </source>
</evidence>
<dbReference type="NCBIfam" id="TIGR03625">
    <property type="entry name" value="L3_bact"/>
    <property type="match status" value="1"/>
</dbReference>
<evidence type="ECO:0000256" key="4">
    <source>
        <dbReference type="ARBA" id="ARBA00022980"/>
    </source>
</evidence>
<feature type="compositionally biased region" description="Polar residues" evidence="9">
    <location>
        <begin position="202"/>
        <end position="220"/>
    </location>
</feature>
<organism evidence="10 11">
    <name type="scientific">Schizophyllum amplum</name>
    <dbReference type="NCBI Taxonomy" id="97359"/>
    <lineage>
        <taxon>Eukaryota</taxon>
        <taxon>Fungi</taxon>
        <taxon>Dikarya</taxon>
        <taxon>Basidiomycota</taxon>
        <taxon>Agaricomycotina</taxon>
        <taxon>Agaricomycetes</taxon>
        <taxon>Agaricomycetidae</taxon>
        <taxon>Agaricales</taxon>
        <taxon>Schizophyllaceae</taxon>
        <taxon>Schizophyllum</taxon>
    </lineage>
</organism>
<dbReference type="GO" id="GO:0006412">
    <property type="term" value="P:translation"/>
    <property type="evidence" value="ECO:0007669"/>
    <property type="project" value="InterPro"/>
</dbReference>
<keyword evidence="3" id="KW-0809">Transit peptide</keyword>
<dbReference type="EMBL" id="VDMD01000012">
    <property type="protein sequence ID" value="TRM62684.1"/>
    <property type="molecule type" value="Genomic_DNA"/>
</dbReference>
<evidence type="ECO:0000256" key="7">
    <source>
        <dbReference type="ARBA" id="ARBA00035209"/>
    </source>
</evidence>
<dbReference type="AlphaFoldDB" id="A0A550CD27"/>
<dbReference type="InterPro" id="IPR019927">
    <property type="entry name" value="Ribosomal_uL3_bac/org-type"/>
</dbReference>
<dbReference type="OrthoDB" id="274683at2759"/>
<dbReference type="STRING" id="97359.A0A550CD27"/>
<sequence>MLRTGLWVVAEAPATLRAAGRQQRRLGAALRRVHSSASCSAAAPSKVQGSGAAEDAELRKWTPMSTRTGVIARKKGMSTIYNEHGVACPVTVLQLENCQVTANIRTVRSNHTVYHAVQVAASDKAAKNTSIQMLGHFNKAGVAPKQVVKEFQVTPDAVVPVGTTLSACHFVPGQYVDVIANSIGKGFQGGMKRWGFHGQRASHGTSISHRSLGSTGQNTDPARVWPGRKMAGRLGNERITTQNLLVERIDNELNIVYVRGAVPGVDDAFVQVRDAKKKAAVAKHAQQRGETSKTLPKGVLDFPFPAGTTELAETLPPIVQMAPNRRNPFTITE</sequence>
<dbReference type="Pfam" id="PF00297">
    <property type="entry name" value="Ribosomal_L3"/>
    <property type="match status" value="1"/>
</dbReference>
<keyword evidence="5" id="KW-0496">Mitochondrion</keyword>
<dbReference type="PANTHER" id="PTHR11229:SF8">
    <property type="entry name" value="LARGE RIBOSOMAL SUBUNIT PROTEIN UL3M"/>
    <property type="match status" value="1"/>
</dbReference>
<dbReference type="GO" id="GO:0003735">
    <property type="term" value="F:structural constituent of ribosome"/>
    <property type="evidence" value="ECO:0007669"/>
    <property type="project" value="InterPro"/>
</dbReference>
<dbReference type="InterPro" id="IPR019926">
    <property type="entry name" value="Ribosomal_uL3_CS"/>
</dbReference>
<dbReference type="GO" id="GO:0005762">
    <property type="term" value="C:mitochondrial large ribosomal subunit"/>
    <property type="evidence" value="ECO:0007669"/>
    <property type="project" value="TreeGrafter"/>
</dbReference>
<comment type="subcellular location">
    <subcellularLocation>
        <location evidence="1">Mitochondrion</location>
    </subcellularLocation>
</comment>
<comment type="similarity">
    <text evidence="2 8">Belongs to the universal ribosomal protein uL3 family.</text>
</comment>
<dbReference type="InterPro" id="IPR009000">
    <property type="entry name" value="Transl_B-barrel_sf"/>
</dbReference>
<protein>
    <recommendedName>
        <fullName evidence="7">Large ribosomal subunit protein uL3m</fullName>
    </recommendedName>
</protein>
<proteinExistence type="inferred from homology"/>
<evidence type="ECO:0000256" key="9">
    <source>
        <dbReference type="SAM" id="MobiDB-lite"/>
    </source>
</evidence>
<evidence type="ECO:0000256" key="1">
    <source>
        <dbReference type="ARBA" id="ARBA00004173"/>
    </source>
</evidence>
<evidence type="ECO:0000256" key="3">
    <source>
        <dbReference type="ARBA" id="ARBA00022946"/>
    </source>
</evidence>
<dbReference type="HAMAP" id="MF_01325_B">
    <property type="entry name" value="Ribosomal_uL3_B"/>
    <property type="match status" value="1"/>
</dbReference>
<name>A0A550CD27_9AGAR</name>
<dbReference type="FunFam" id="2.40.30.10:FF:000004">
    <property type="entry name" value="50S ribosomal protein L3"/>
    <property type="match status" value="1"/>
</dbReference>